<organism evidence="3 4">
    <name type="scientific">Rubripirellula amarantea</name>
    <dbReference type="NCBI Taxonomy" id="2527999"/>
    <lineage>
        <taxon>Bacteria</taxon>
        <taxon>Pseudomonadati</taxon>
        <taxon>Planctomycetota</taxon>
        <taxon>Planctomycetia</taxon>
        <taxon>Pirellulales</taxon>
        <taxon>Pirellulaceae</taxon>
        <taxon>Rubripirellula</taxon>
    </lineage>
</organism>
<sequence length="770" mass="83320">MTRFALEPIYGSLALAIALVVVTVAVVLLVTPPTPDKNRRRTLMTLRLVAAGVLIVACFRPALVTTDNRPADAALIVALDVSQSMTLPDGEGGVRFKTQSKAAEQLTSGIKKLDESLSLRLLTYAGESKLVGGSESGESKFASAGSDSELLQSLVADGSSTDLDQAIVAAIAAAQGQPIAGVVMMGDGTQTAPVSGSGAARGAKTLDSLGVPLWTIPIGPAASENASRDVAIDALNDSFQMFAGNQIQIDFQVRTRGLAGIDVPIRVSWMDEQGNLDEVATRQARSDRATDLLSMSIPVMAPEPGTYRLIVQADPQDGENVTTNNRQIAFVDVREGGGRVLYIEGSLRQEYAFLRRSLRRFPDLDLTARWIPEDTRSAWPVDLQDFFKPGRFDVYIIGDLDASAISTQQWTELAKSVEAGAGLVTLGGFHTYDVGGYADSPLAAVLPIEMDAARRRAFSADVDPETQIEGAVQIRLARSHPITDLGGSTPAETWQTLPPQLGANRWIGAKVAAGVDTLLQTSNEEPLMVVGGYGRGRVASIAFDSTWRWWRAGRSEAHRRFWRQVMLWLLSRDESGGDKILLQLDSRRFTGDAAPQFNASIESLGADQQDIELVAEVIASEADQEPQPIASTRIARGESSGMAISGEVPELPPGIYKLRVRTRSARNDIEAAELAFQVIDQSLELTRPMADPVFLNQLANQTVDQGGRSFSPSEIDELLETIQARRKKAETPMVNKARLGDGPRTGWPLFIIFAAALSTEWFLRRRWNLA</sequence>
<dbReference type="SUPFAM" id="SSF53300">
    <property type="entry name" value="vWA-like"/>
    <property type="match status" value="1"/>
</dbReference>
<name>A0A5C5WVX3_9BACT</name>
<evidence type="ECO:0000313" key="3">
    <source>
        <dbReference type="EMBL" id="TWT54409.1"/>
    </source>
</evidence>
<evidence type="ECO:0000256" key="1">
    <source>
        <dbReference type="SAM" id="Phobius"/>
    </source>
</evidence>
<keyword evidence="1" id="KW-0812">Transmembrane</keyword>
<evidence type="ECO:0000313" key="4">
    <source>
        <dbReference type="Proteomes" id="UP000316598"/>
    </source>
</evidence>
<protein>
    <recommendedName>
        <fullName evidence="2">Putative glutamine amidotransferase domain-containing protein</fullName>
    </recommendedName>
</protein>
<proteinExistence type="predicted"/>
<evidence type="ECO:0000259" key="2">
    <source>
        <dbReference type="Pfam" id="PF07090"/>
    </source>
</evidence>
<dbReference type="InterPro" id="IPR036465">
    <property type="entry name" value="vWFA_dom_sf"/>
</dbReference>
<dbReference type="Gene3D" id="3.40.50.880">
    <property type="match status" value="1"/>
</dbReference>
<dbReference type="RefSeq" id="WP_146514458.1">
    <property type="nucleotide sequence ID" value="NZ_SJPI01000001.1"/>
</dbReference>
<dbReference type="PANTHER" id="PTHR37947">
    <property type="entry name" value="BLL2462 PROTEIN"/>
    <property type="match status" value="1"/>
</dbReference>
<dbReference type="PANTHER" id="PTHR37947:SF1">
    <property type="entry name" value="BLL2462 PROTEIN"/>
    <property type="match status" value="1"/>
</dbReference>
<feature type="transmembrane region" description="Helical" evidence="1">
    <location>
        <begin position="12"/>
        <end position="31"/>
    </location>
</feature>
<dbReference type="Pfam" id="PF07090">
    <property type="entry name" value="GATase1_like"/>
    <property type="match status" value="1"/>
</dbReference>
<feature type="domain" description="Putative glutamine amidotransferase" evidence="2">
    <location>
        <begin position="413"/>
        <end position="569"/>
    </location>
</feature>
<dbReference type="CDD" id="cd00198">
    <property type="entry name" value="vWFA"/>
    <property type="match status" value="1"/>
</dbReference>
<dbReference type="AlphaFoldDB" id="A0A5C5WVX3"/>
<accession>A0A5C5WVX3</accession>
<feature type="transmembrane region" description="Helical" evidence="1">
    <location>
        <begin position="43"/>
        <end position="63"/>
    </location>
</feature>
<dbReference type="EMBL" id="SJPI01000001">
    <property type="protein sequence ID" value="TWT54409.1"/>
    <property type="molecule type" value="Genomic_DNA"/>
</dbReference>
<dbReference type="SUPFAM" id="SSF52317">
    <property type="entry name" value="Class I glutamine amidotransferase-like"/>
    <property type="match status" value="1"/>
</dbReference>
<comment type="caution">
    <text evidence="3">The sequence shown here is derived from an EMBL/GenBank/DDBJ whole genome shotgun (WGS) entry which is preliminary data.</text>
</comment>
<reference evidence="3 4" key="1">
    <citation type="submission" date="2019-02" db="EMBL/GenBank/DDBJ databases">
        <title>Deep-cultivation of Planctomycetes and their phenomic and genomic characterization uncovers novel biology.</title>
        <authorList>
            <person name="Wiegand S."/>
            <person name="Jogler M."/>
            <person name="Boedeker C."/>
            <person name="Pinto D."/>
            <person name="Vollmers J."/>
            <person name="Rivas-Marin E."/>
            <person name="Kohn T."/>
            <person name="Peeters S.H."/>
            <person name="Heuer A."/>
            <person name="Rast P."/>
            <person name="Oberbeckmann S."/>
            <person name="Bunk B."/>
            <person name="Jeske O."/>
            <person name="Meyerdierks A."/>
            <person name="Storesund J.E."/>
            <person name="Kallscheuer N."/>
            <person name="Luecker S."/>
            <person name="Lage O.M."/>
            <person name="Pohl T."/>
            <person name="Merkel B.J."/>
            <person name="Hornburger P."/>
            <person name="Mueller R.-W."/>
            <person name="Bruemmer F."/>
            <person name="Labrenz M."/>
            <person name="Spormann A.M."/>
            <person name="Op Den Camp H."/>
            <person name="Overmann J."/>
            <person name="Amann R."/>
            <person name="Jetten M.S.M."/>
            <person name="Mascher T."/>
            <person name="Medema M.H."/>
            <person name="Devos D.P."/>
            <person name="Kaster A.-K."/>
            <person name="Ovreas L."/>
            <person name="Rohde M."/>
            <person name="Galperin M.Y."/>
            <person name="Jogler C."/>
        </authorList>
    </citation>
    <scope>NUCLEOTIDE SEQUENCE [LARGE SCALE GENOMIC DNA]</scope>
    <source>
        <strain evidence="3 4">Pla22</strain>
    </source>
</reference>
<keyword evidence="1" id="KW-0472">Membrane</keyword>
<dbReference type="OrthoDB" id="9781333at2"/>
<dbReference type="Gene3D" id="3.40.50.410">
    <property type="entry name" value="von Willebrand factor, type A domain"/>
    <property type="match status" value="1"/>
</dbReference>
<dbReference type="InterPro" id="IPR010768">
    <property type="entry name" value="GATase1-like"/>
</dbReference>
<keyword evidence="4" id="KW-1185">Reference proteome</keyword>
<dbReference type="InterPro" id="IPR029062">
    <property type="entry name" value="Class_I_gatase-like"/>
</dbReference>
<keyword evidence="1" id="KW-1133">Transmembrane helix</keyword>
<dbReference type="Proteomes" id="UP000316598">
    <property type="component" value="Unassembled WGS sequence"/>
</dbReference>
<gene>
    <name evidence="3" type="ORF">Pla22_20560</name>
</gene>